<keyword evidence="2" id="KW-0238">DNA-binding</keyword>
<name>A0A3M3UF45_PSESJ</name>
<dbReference type="InterPro" id="IPR009057">
    <property type="entry name" value="Homeodomain-like_sf"/>
</dbReference>
<dbReference type="InterPro" id="IPR018060">
    <property type="entry name" value="HTH_AraC"/>
</dbReference>
<evidence type="ECO:0000256" key="2">
    <source>
        <dbReference type="ARBA" id="ARBA00023125"/>
    </source>
</evidence>
<dbReference type="GO" id="GO:0000976">
    <property type="term" value="F:transcription cis-regulatory region binding"/>
    <property type="evidence" value="ECO:0007669"/>
    <property type="project" value="TreeGrafter"/>
</dbReference>
<evidence type="ECO:0000256" key="1">
    <source>
        <dbReference type="ARBA" id="ARBA00023015"/>
    </source>
</evidence>
<dbReference type="Proteomes" id="UP000276886">
    <property type="component" value="Unassembled WGS sequence"/>
</dbReference>
<dbReference type="SMART" id="SM00342">
    <property type="entry name" value="HTH_ARAC"/>
    <property type="match status" value="1"/>
</dbReference>
<dbReference type="PANTHER" id="PTHR47894">
    <property type="entry name" value="HTH-TYPE TRANSCRIPTIONAL REGULATOR GADX"/>
    <property type="match status" value="1"/>
</dbReference>
<dbReference type="InterPro" id="IPR032687">
    <property type="entry name" value="AraC-type_N"/>
</dbReference>
<protein>
    <submittedName>
        <fullName evidence="5">Helix-turn-helix, AraC type</fullName>
    </submittedName>
</protein>
<comment type="caution">
    <text evidence="5">The sequence shown here is derived from an EMBL/GenBank/DDBJ whole genome shotgun (WGS) entry which is preliminary data.</text>
</comment>
<dbReference type="PROSITE" id="PS01124">
    <property type="entry name" value="HTH_ARAC_FAMILY_2"/>
    <property type="match status" value="1"/>
</dbReference>
<dbReference type="SUPFAM" id="SSF46689">
    <property type="entry name" value="Homeodomain-like"/>
    <property type="match status" value="1"/>
</dbReference>
<keyword evidence="3" id="KW-0804">Transcription</keyword>
<dbReference type="GO" id="GO:0005829">
    <property type="term" value="C:cytosol"/>
    <property type="evidence" value="ECO:0007669"/>
    <property type="project" value="TreeGrafter"/>
</dbReference>
<proteinExistence type="predicted"/>
<dbReference type="EMBL" id="RBPQ01000051">
    <property type="protein sequence ID" value="RMO31672.1"/>
    <property type="molecule type" value="Genomic_DNA"/>
</dbReference>
<evidence type="ECO:0000313" key="6">
    <source>
        <dbReference type="Proteomes" id="UP000276886"/>
    </source>
</evidence>
<organism evidence="5 6">
    <name type="scientific">Pseudomonas syringae pv. pisi</name>
    <dbReference type="NCBI Taxonomy" id="59510"/>
    <lineage>
        <taxon>Bacteria</taxon>
        <taxon>Pseudomonadati</taxon>
        <taxon>Pseudomonadota</taxon>
        <taxon>Gammaproteobacteria</taxon>
        <taxon>Pseudomonadales</taxon>
        <taxon>Pseudomonadaceae</taxon>
        <taxon>Pseudomonas</taxon>
        <taxon>Pseudomonas syringae</taxon>
    </lineage>
</organism>
<dbReference type="Pfam" id="PF12625">
    <property type="entry name" value="Arabinose_bd"/>
    <property type="match status" value="1"/>
</dbReference>
<sequence length="413" mass="46115">MASPDIDRACSAKHCAGGDQRVHARAVLESGRGRTKFCQPRRTNDRRAAAGKCCRWRCAPDQPLALTMPTLTLRLGDLSVGFIQSLTDAVNSFDRNPDALLKQYGLDPIRLSQARARLSIPRYMRLGHAAIQLTGQPGLGLRMGQLSRFAQAGLAGITAAQAPNVREAARTLIRFEPLYGSNYRGQSSFHEDADGAWMRFYSISPYNAYNRFVVDSILAGWLAQLSTLAGTELRAQRVEIEFEAPDYAAQYAVLSDNPVLFGAATNQLRLDQTSLALRNPDHCPSTWRHLLQLCEGELEQQTRTRSLRERIIQLLGPLLNGGSEPDLEEVAARLKLPTWTLRRKLAEEGTCFRAVLNDTRRDLAMTYIRDTELAFGEIAYLLGFASAEAFQRAFKRWNGQTPGEFRRSQRQSA</sequence>
<evidence type="ECO:0000256" key="3">
    <source>
        <dbReference type="ARBA" id="ARBA00023163"/>
    </source>
</evidence>
<gene>
    <name evidence="5" type="ORF">ALQ44_04908</name>
</gene>
<dbReference type="GO" id="GO:0003700">
    <property type="term" value="F:DNA-binding transcription factor activity"/>
    <property type="evidence" value="ECO:0007669"/>
    <property type="project" value="InterPro"/>
</dbReference>
<accession>A0A3M3UF45</accession>
<dbReference type="PANTHER" id="PTHR47894:SF1">
    <property type="entry name" value="HTH-TYPE TRANSCRIPTIONAL REGULATOR VQSM"/>
    <property type="match status" value="1"/>
</dbReference>
<evidence type="ECO:0000259" key="4">
    <source>
        <dbReference type="PROSITE" id="PS01124"/>
    </source>
</evidence>
<evidence type="ECO:0000313" key="5">
    <source>
        <dbReference type="EMBL" id="RMO31672.1"/>
    </source>
</evidence>
<dbReference type="Pfam" id="PF12833">
    <property type="entry name" value="HTH_18"/>
    <property type="match status" value="1"/>
</dbReference>
<reference evidence="5 6" key="1">
    <citation type="submission" date="2018-08" db="EMBL/GenBank/DDBJ databases">
        <title>Recombination of ecologically and evolutionarily significant loci maintains genetic cohesion in the Pseudomonas syringae species complex.</title>
        <authorList>
            <person name="Dillon M."/>
            <person name="Thakur S."/>
            <person name="Almeida R.N.D."/>
            <person name="Weir B.S."/>
            <person name="Guttman D.S."/>
        </authorList>
    </citation>
    <scope>NUCLEOTIDE SEQUENCE [LARGE SCALE GENOMIC DNA]</scope>
    <source>
        <strain evidence="5 6">ICMP 2788</strain>
    </source>
</reference>
<dbReference type="AlphaFoldDB" id="A0A3M3UF45"/>
<feature type="domain" description="HTH araC/xylS-type" evidence="4">
    <location>
        <begin position="309"/>
        <end position="408"/>
    </location>
</feature>
<keyword evidence="1" id="KW-0805">Transcription regulation</keyword>
<dbReference type="Gene3D" id="1.10.10.60">
    <property type="entry name" value="Homeodomain-like"/>
    <property type="match status" value="1"/>
</dbReference>